<dbReference type="SUPFAM" id="SSF56645">
    <property type="entry name" value="Acyl-CoA dehydrogenase NM domain-like"/>
    <property type="match status" value="1"/>
</dbReference>
<feature type="domain" description="Acyl-CoA dehydrogenase/oxidase N-terminal" evidence="1">
    <location>
        <begin position="33"/>
        <end position="124"/>
    </location>
</feature>
<dbReference type="Pfam" id="PF02771">
    <property type="entry name" value="Acyl-CoA_dh_N"/>
    <property type="match status" value="1"/>
</dbReference>
<accession>A0A1V2H1N6</accession>
<evidence type="ECO:0000313" key="3">
    <source>
        <dbReference type="Proteomes" id="UP000188879"/>
    </source>
</evidence>
<sequence length="407" mass="41830">MTSPGGLAEAIAAESASGTAPLPGAIEGPAAVAAAHAEAVDREGRFPAEAIAALRQAGRLGMLVPAAMGGPGGTLADAVRDCFAVARGCGSAGMVLAMHHSQMACLVAHAGDAAWPREYLARAVRDGLLLASVTSEEGVGGNLRRSLCAPEPAAADDPDQRAHLVKRATNISYGAHASALLLSARRAPDAAEADQVLWLLGPDDYRLERTGGWETMGMRGTRSEAFVVRARAGAEQALSTGFGSIATETMTPVTHILWAGLWIGIAADALDRARAAVKGKLRKSGGSAAGAPGTPRLAAATERLLAAEALLASALRRYGEPGSAQSREMRPAEVNMLKTAVSEATLDAVGQCLIAAGLAGYRVDGAHALSRHLRDLWSAPLMVPNDAIRAASATLMLGPRPQLGRFL</sequence>
<dbReference type="Gene3D" id="1.10.540.10">
    <property type="entry name" value="Acyl-CoA dehydrogenase/oxidase, N-terminal domain"/>
    <property type="match status" value="1"/>
</dbReference>
<dbReference type="SUPFAM" id="SSF47203">
    <property type="entry name" value="Acyl-CoA dehydrogenase C-terminal domain-like"/>
    <property type="match status" value="1"/>
</dbReference>
<dbReference type="GO" id="GO:0050660">
    <property type="term" value="F:flavin adenine dinucleotide binding"/>
    <property type="evidence" value="ECO:0007669"/>
    <property type="project" value="InterPro"/>
</dbReference>
<dbReference type="InterPro" id="IPR036250">
    <property type="entry name" value="AcylCo_DH-like_C"/>
</dbReference>
<dbReference type="RefSeq" id="WP_076958505.1">
    <property type="nucleotide sequence ID" value="NZ_MLCO01000175.1"/>
</dbReference>
<dbReference type="PANTHER" id="PTHR43884">
    <property type="entry name" value="ACYL-COA DEHYDROGENASE"/>
    <property type="match status" value="1"/>
</dbReference>
<evidence type="ECO:0000313" key="2">
    <source>
        <dbReference type="EMBL" id="ONG50988.1"/>
    </source>
</evidence>
<organism evidence="2 3">
    <name type="scientific">Teichococcus deserti</name>
    <dbReference type="NCBI Taxonomy" id="1817963"/>
    <lineage>
        <taxon>Bacteria</taxon>
        <taxon>Pseudomonadati</taxon>
        <taxon>Pseudomonadota</taxon>
        <taxon>Alphaproteobacteria</taxon>
        <taxon>Acetobacterales</taxon>
        <taxon>Roseomonadaceae</taxon>
        <taxon>Roseomonas</taxon>
    </lineage>
</organism>
<dbReference type="AlphaFoldDB" id="A0A1V2H1N6"/>
<dbReference type="PANTHER" id="PTHR43884:SF12">
    <property type="entry name" value="ISOVALERYL-COA DEHYDROGENASE, MITOCHONDRIAL-RELATED"/>
    <property type="match status" value="1"/>
</dbReference>
<proteinExistence type="predicted"/>
<evidence type="ECO:0000259" key="1">
    <source>
        <dbReference type="Pfam" id="PF02771"/>
    </source>
</evidence>
<gene>
    <name evidence="2" type="ORF">BKE38_16955</name>
</gene>
<dbReference type="GO" id="GO:0003995">
    <property type="term" value="F:acyl-CoA dehydrogenase activity"/>
    <property type="evidence" value="ECO:0007669"/>
    <property type="project" value="TreeGrafter"/>
</dbReference>
<keyword evidence="3" id="KW-1185">Reference proteome</keyword>
<dbReference type="InterPro" id="IPR013786">
    <property type="entry name" value="AcylCoA_DH/ox_N"/>
</dbReference>
<protein>
    <recommendedName>
        <fullName evidence="1">Acyl-CoA dehydrogenase/oxidase N-terminal domain-containing protein</fullName>
    </recommendedName>
</protein>
<reference evidence="2 3" key="1">
    <citation type="submission" date="2016-10" db="EMBL/GenBank/DDBJ databases">
        <title>Draft Genome sequence of Roseomonas sp. strain M3.</title>
        <authorList>
            <person name="Subhash Y."/>
            <person name="Lee S."/>
        </authorList>
    </citation>
    <scope>NUCLEOTIDE SEQUENCE [LARGE SCALE GENOMIC DNA]</scope>
    <source>
        <strain evidence="2 3">M3</strain>
    </source>
</reference>
<dbReference type="Proteomes" id="UP000188879">
    <property type="component" value="Unassembled WGS sequence"/>
</dbReference>
<comment type="caution">
    <text evidence="2">The sequence shown here is derived from an EMBL/GenBank/DDBJ whole genome shotgun (WGS) entry which is preliminary data.</text>
</comment>
<dbReference type="InterPro" id="IPR009100">
    <property type="entry name" value="AcylCoA_DH/oxidase_NM_dom_sf"/>
</dbReference>
<dbReference type="EMBL" id="MLCO01000175">
    <property type="protein sequence ID" value="ONG50988.1"/>
    <property type="molecule type" value="Genomic_DNA"/>
</dbReference>
<name>A0A1V2H1N6_9PROT</name>
<dbReference type="InterPro" id="IPR046373">
    <property type="entry name" value="Acyl-CoA_Oxase/DH_mid-dom_sf"/>
</dbReference>
<dbReference type="PIRSF" id="PIRSF016578">
    <property type="entry name" value="HsaA"/>
    <property type="match status" value="1"/>
</dbReference>
<dbReference type="Gene3D" id="1.20.140.10">
    <property type="entry name" value="Butyryl-CoA Dehydrogenase, subunit A, domain 3"/>
    <property type="match status" value="1"/>
</dbReference>
<dbReference type="InterPro" id="IPR037069">
    <property type="entry name" value="AcylCoA_DH/ox_N_sf"/>
</dbReference>
<dbReference type="Gene3D" id="2.40.110.10">
    <property type="entry name" value="Butyryl-CoA Dehydrogenase, subunit A, domain 2"/>
    <property type="match status" value="1"/>
</dbReference>